<dbReference type="InterPro" id="IPR039424">
    <property type="entry name" value="SBP_5"/>
</dbReference>
<comment type="caution">
    <text evidence="4">The sequence shown here is derived from an EMBL/GenBank/DDBJ whole genome shotgun (WGS) entry which is preliminary data.</text>
</comment>
<dbReference type="RefSeq" id="WP_252405767.1">
    <property type="nucleotide sequence ID" value="NZ_JAAJSE010000172.1"/>
</dbReference>
<dbReference type="FunFam" id="3.40.190.10:FF:000036">
    <property type="entry name" value="Dipeptide ABC transporter, substrate-binding protein"/>
    <property type="match status" value="1"/>
</dbReference>
<dbReference type="Gene3D" id="3.40.190.10">
    <property type="entry name" value="Periplasmic binding protein-like II"/>
    <property type="match status" value="1"/>
</dbReference>
<evidence type="ECO:0000259" key="3">
    <source>
        <dbReference type="Pfam" id="PF00496"/>
    </source>
</evidence>
<sequence length="144" mass="15761">TFLAALSMGFASIYPAEYADKLLKAGTPEKLNSQPIGTGPFIFSRFQKDAVVRYRANPDYFAGKPAVDNLIFAITPDANVRLQKLHRDECQIALSPKPLDVGEAEKDPALKVEKTAAFMTAFVAINSQHSPLDKPEVRQAINLA</sequence>
<dbReference type="Pfam" id="PF00496">
    <property type="entry name" value="SBP_bac_5"/>
    <property type="match status" value="1"/>
</dbReference>
<name>A0A6G4NTU8_ECOLX</name>
<feature type="domain" description="Solute-binding protein family 5" evidence="3">
    <location>
        <begin position="12"/>
        <end position="144"/>
    </location>
</feature>
<dbReference type="GO" id="GO:0042938">
    <property type="term" value="P:dipeptide transport"/>
    <property type="evidence" value="ECO:0007669"/>
    <property type="project" value="TreeGrafter"/>
</dbReference>
<dbReference type="EMBL" id="JAAJSE010000172">
    <property type="protein sequence ID" value="NGG71067.1"/>
    <property type="molecule type" value="Genomic_DNA"/>
</dbReference>
<feature type="non-terminal residue" evidence="4">
    <location>
        <position position="1"/>
    </location>
</feature>
<evidence type="ECO:0000256" key="1">
    <source>
        <dbReference type="ARBA" id="ARBA00005695"/>
    </source>
</evidence>
<protein>
    <submittedName>
        <fullName evidence="4">ABC transporter substrate-binding protein</fullName>
    </submittedName>
</protein>
<dbReference type="AlphaFoldDB" id="A0A6G4NTU8"/>
<dbReference type="SUPFAM" id="SSF53850">
    <property type="entry name" value="Periplasmic binding protein-like II"/>
    <property type="match status" value="1"/>
</dbReference>
<keyword evidence="2" id="KW-0732">Signal</keyword>
<dbReference type="Gene3D" id="3.10.105.10">
    <property type="entry name" value="Dipeptide-binding Protein, Domain 3"/>
    <property type="match status" value="1"/>
</dbReference>
<gene>
    <name evidence="4" type="ORF">G5609_26315</name>
</gene>
<dbReference type="Gene3D" id="3.90.76.10">
    <property type="entry name" value="Dipeptide-binding Protein, Domain 1"/>
    <property type="match status" value="1"/>
</dbReference>
<proteinExistence type="inferred from homology"/>
<dbReference type="GO" id="GO:0030288">
    <property type="term" value="C:outer membrane-bounded periplasmic space"/>
    <property type="evidence" value="ECO:0007669"/>
    <property type="project" value="TreeGrafter"/>
</dbReference>
<evidence type="ECO:0000256" key="2">
    <source>
        <dbReference type="ARBA" id="ARBA00022729"/>
    </source>
</evidence>
<dbReference type="PANTHER" id="PTHR30290:SF38">
    <property type="entry name" value="D,D-DIPEPTIDE-BINDING PERIPLASMIC PROTEIN DDPA-RELATED"/>
    <property type="match status" value="1"/>
</dbReference>
<feature type="non-terminal residue" evidence="4">
    <location>
        <position position="144"/>
    </location>
</feature>
<dbReference type="PANTHER" id="PTHR30290">
    <property type="entry name" value="PERIPLASMIC BINDING COMPONENT OF ABC TRANSPORTER"/>
    <property type="match status" value="1"/>
</dbReference>
<comment type="similarity">
    <text evidence="1">Belongs to the bacterial solute-binding protein 5 family.</text>
</comment>
<organism evidence="4">
    <name type="scientific">Escherichia coli</name>
    <dbReference type="NCBI Taxonomy" id="562"/>
    <lineage>
        <taxon>Bacteria</taxon>
        <taxon>Pseudomonadati</taxon>
        <taxon>Pseudomonadota</taxon>
        <taxon>Gammaproteobacteria</taxon>
        <taxon>Enterobacterales</taxon>
        <taxon>Enterobacteriaceae</taxon>
        <taxon>Escherichia</taxon>
    </lineage>
</organism>
<dbReference type="GO" id="GO:1904680">
    <property type="term" value="F:peptide transmembrane transporter activity"/>
    <property type="evidence" value="ECO:0007669"/>
    <property type="project" value="TreeGrafter"/>
</dbReference>
<evidence type="ECO:0000313" key="4">
    <source>
        <dbReference type="EMBL" id="NGG71067.1"/>
    </source>
</evidence>
<dbReference type="InterPro" id="IPR000914">
    <property type="entry name" value="SBP_5_dom"/>
</dbReference>
<reference evidence="4" key="1">
    <citation type="submission" date="2020-02" db="EMBL/GenBank/DDBJ databases">
        <title>WGS of Carbapenem-Resistant Entrobacteriaceae.</title>
        <authorList>
            <person name="Tokajian S."/>
            <person name="El Chaar M."/>
            <person name="El Khoury M."/>
        </authorList>
    </citation>
    <scope>NUCLEOTIDE SEQUENCE</scope>
    <source>
        <strain evidence="4">ECM_49</strain>
    </source>
</reference>
<accession>A0A6G4NTU8</accession>